<proteinExistence type="predicted"/>
<dbReference type="GeneID" id="94197247"/>
<name>A0AAV4M100_BABCB</name>
<gene>
    <name evidence="1" type="ORF">BcabD6B2_52010</name>
</gene>
<protein>
    <submittedName>
        <fullName evidence="1">Uncharacterized protein</fullName>
    </submittedName>
</protein>
<comment type="caution">
    <text evidence="1">The sequence shown here is derived from an EMBL/GenBank/DDBJ whole genome shotgun (WGS) entry which is preliminary data.</text>
</comment>
<keyword evidence="2" id="KW-1185">Reference proteome</keyword>
<dbReference type="EMBL" id="BPLF01000005">
    <property type="protein sequence ID" value="GIX65766.1"/>
    <property type="molecule type" value="Genomic_DNA"/>
</dbReference>
<evidence type="ECO:0000313" key="1">
    <source>
        <dbReference type="EMBL" id="GIX65766.1"/>
    </source>
</evidence>
<sequence length="179" mass="18671">MPGHRLHRLGALCQAAPGGVGAAAAGGAARGLAFAVARAAGLVHVEPPRRTNLRVRLVPHTEPRALPSNLHGGVCWLRFSGEGWFWTSALLVSPPAGGNLGAILLHGDIPQAGHPPRDCALRGAVHPPAVDAVDIAAPLLGQVPPVTEARREVDRLAVGRARAGLPARPVSRYWFATRL</sequence>
<reference evidence="1 2" key="1">
    <citation type="submission" date="2021-06" db="EMBL/GenBank/DDBJ databases">
        <title>Genome sequence of Babesia caballi.</title>
        <authorList>
            <person name="Yamagishi J."/>
            <person name="Kidaka T."/>
            <person name="Ochi A."/>
        </authorList>
    </citation>
    <scope>NUCLEOTIDE SEQUENCE [LARGE SCALE GENOMIC DNA]</scope>
    <source>
        <strain evidence="1">USDA-D6B2</strain>
    </source>
</reference>
<evidence type="ECO:0000313" key="2">
    <source>
        <dbReference type="Proteomes" id="UP001497744"/>
    </source>
</evidence>
<dbReference type="RefSeq" id="XP_067717835.1">
    <property type="nucleotide sequence ID" value="XM_067861734.1"/>
</dbReference>
<organism evidence="1 2">
    <name type="scientific">Babesia caballi</name>
    <dbReference type="NCBI Taxonomy" id="5871"/>
    <lineage>
        <taxon>Eukaryota</taxon>
        <taxon>Sar</taxon>
        <taxon>Alveolata</taxon>
        <taxon>Apicomplexa</taxon>
        <taxon>Aconoidasida</taxon>
        <taxon>Piroplasmida</taxon>
        <taxon>Babesiidae</taxon>
        <taxon>Babesia</taxon>
    </lineage>
</organism>
<dbReference type="Proteomes" id="UP001497744">
    <property type="component" value="Unassembled WGS sequence"/>
</dbReference>
<dbReference type="AlphaFoldDB" id="A0AAV4M100"/>
<accession>A0AAV4M100</accession>